<dbReference type="PANTHER" id="PTHR48098">
    <property type="entry name" value="ENTEROCHELIN ESTERASE-RELATED"/>
    <property type="match status" value="1"/>
</dbReference>
<gene>
    <name evidence="1" type="ORF">RQX22_14650</name>
</gene>
<evidence type="ECO:0000313" key="2">
    <source>
        <dbReference type="Proteomes" id="UP001259572"/>
    </source>
</evidence>
<dbReference type="PANTHER" id="PTHR48098:SF6">
    <property type="entry name" value="FERRI-BACILLIBACTIN ESTERASE BESA"/>
    <property type="match status" value="1"/>
</dbReference>
<dbReference type="RefSeq" id="WP_315727296.1">
    <property type="nucleotide sequence ID" value="NZ_JAVUPU010000007.1"/>
</dbReference>
<reference evidence="1 2" key="1">
    <citation type="submission" date="2023-05" db="EMBL/GenBank/DDBJ databases">
        <authorList>
            <person name="Guo Y."/>
        </authorList>
    </citation>
    <scope>NUCLEOTIDE SEQUENCE [LARGE SCALE GENOMIC DNA]</scope>
    <source>
        <strain evidence="1 2">GR2756</strain>
    </source>
</reference>
<keyword evidence="2" id="KW-1185">Reference proteome</keyword>
<dbReference type="Gene3D" id="3.40.50.1820">
    <property type="entry name" value="alpha/beta hydrolase"/>
    <property type="match status" value="1"/>
</dbReference>
<proteinExistence type="predicted"/>
<dbReference type="InterPro" id="IPR000801">
    <property type="entry name" value="Esterase-like"/>
</dbReference>
<protein>
    <submittedName>
        <fullName evidence="1">Alpha/beta hydrolase-fold protein</fullName>
    </submittedName>
</protein>
<dbReference type="GO" id="GO:0016787">
    <property type="term" value="F:hydrolase activity"/>
    <property type="evidence" value="ECO:0007669"/>
    <property type="project" value="UniProtKB-KW"/>
</dbReference>
<dbReference type="InterPro" id="IPR029058">
    <property type="entry name" value="AB_hydrolase_fold"/>
</dbReference>
<dbReference type="EMBL" id="JAVUPU010000007">
    <property type="protein sequence ID" value="MDT9600198.1"/>
    <property type="molecule type" value="Genomic_DNA"/>
</dbReference>
<name>A0ABU3Q9W0_9SPHN</name>
<evidence type="ECO:0000313" key="1">
    <source>
        <dbReference type="EMBL" id="MDT9600198.1"/>
    </source>
</evidence>
<dbReference type="Proteomes" id="UP001259572">
    <property type="component" value="Unassembled WGS sequence"/>
</dbReference>
<dbReference type="InterPro" id="IPR050583">
    <property type="entry name" value="Mycobacterial_A85_antigen"/>
</dbReference>
<keyword evidence="1" id="KW-0378">Hydrolase</keyword>
<sequence length="283" mass="31428">MTAILPRQFIEPNVQIFDLAAEANGASYEVRIGLPSTYATGDRSYPLLVMLDADVAFGTVYETMMLNAMWSQAPLERERQPVPEYIVVGISLPDRAEKPFRRNFEYMPGEDGTAAFDLPRRYMERVSQWLGQEIKLGGAPIFQKVLAEEIIPAVEQHYRVSPDGRILLGASAGGSFCCYTLFSRPELFAYYVIVSPGIGSTTIFDLEAAWAESHDDLDAGVYLSAGLDEVGDALMIPSSTIRLAEQLSARRYKSLRLHHMMFPDANHVDTVAPTLARALKTLL</sequence>
<comment type="caution">
    <text evidence="1">The sequence shown here is derived from an EMBL/GenBank/DDBJ whole genome shotgun (WGS) entry which is preliminary data.</text>
</comment>
<organism evidence="1 2">
    <name type="scientific">Sphingosinicella rhizophila</name>
    <dbReference type="NCBI Taxonomy" id="3050082"/>
    <lineage>
        <taxon>Bacteria</taxon>
        <taxon>Pseudomonadati</taxon>
        <taxon>Pseudomonadota</taxon>
        <taxon>Alphaproteobacteria</taxon>
        <taxon>Sphingomonadales</taxon>
        <taxon>Sphingosinicellaceae</taxon>
        <taxon>Sphingosinicella</taxon>
    </lineage>
</organism>
<accession>A0ABU3Q9W0</accession>
<dbReference type="SUPFAM" id="SSF53474">
    <property type="entry name" value="alpha/beta-Hydrolases"/>
    <property type="match status" value="1"/>
</dbReference>
<dbReference type="Pfam" id="PF00756">
    <property type="entry name" value="Esterase"/>
    <property type="match status" value="1"/>
</dbReference>